<dbReference type="CDD" id="cd11065">
    <property type="entry name" value="CYP64-like"/>
    <property type="match status" value="1"/>
</dbReference>
<gene>
    <name evidence="15" type="primary">PcCYP_83b</name>
</gene>
<keyword evidence="7 13" id="KW-0479">Metal-binding</keyword>
<evidence type="ECO:0000256" key="12">
    <source>
        <dbReference type="ARBA" id="ARBA00023136"/>
    </source>
</evidence>
<dbReference type="InterPro" id="IPR017972">
    <property type="entry name" value="Cyt_P450_CS"/>
</dbReference>
<dbReference type="GO" id="GO:0016705">
    <property type="term" value="F:oxidoreductase activity, acting on paired donors, with incorporation or reduction of molecular oxygen"/>
    <property type="evidence" value="ECO:0007669"/>
    <property type="project" value="InterPro"/>
</dbReference>
<evidence type="ECO:0000256" key="10">
    <source>
        <dbReference type="ARBA" id="ARBA00023004"/>
    </source>
</evidence>
<evidence type="ECO:0000256" key="6">
    <source>
        <dbReference type="ARBA" id="ARBA00022692"/>
    </source>
</evidence>
<comment type="subcellular location">
    <subcellularLocation>
        <location evidence="2">Membrane</location>
        <topology evidence="2">Single-pass membrane protein</topology>
    </subcellularLocation>
</comment>
<dbReference type="EMBL" id="AB597882">
    <property type="protein sequence ID" value="BAL05169.1"/>
    <property type="molecule type" value="mRNA"/>
</dbReference>
<evidence type="ECO:0000256" key="7">
    <source>
        <dbReference type="ARBA" id="ARBA00022723"/>
    </source>
</evidence>
<accession>G5EJV7</accession>
<evidence type="ECO:0000256" key="11">
    <source>
        <dbReference type="ARBA" id="ARBA00023033"/>
    </source>
</evidence>
<keyword evidence="11 14" id="KW-0503">Monooxygenase</keyword>
<keyword evidence="5 13" id="KW-0349">Heme</keyword>
<dbReference type="InterPro" id="IPR050364">
    <property type="entry name" value="Cytochrome_P450_fung"/>
</dbReference>
<dbReference type="Gene3D" id="1.10.630.10">
    <property type="entry name" value="Cytochrome P450"/>
    <property type="match status" value="1"/>
</dbReference>
<dbReference type="PANTHER" id="PTHR46300:SF7">
    <property type="entry name" value="P450, PUTATIVE (EUROFUNG)-RELATED"/>
    <property type="match status" value="1"/>
</dbReference>
<comment type="pathway">
    <text evidence="3">Secondary metabolite biosynthesis.</text>
</comment>
<dbReference type="PRINTS" id="PR00463">
    <property type="entry name" value="EP450I"/>
</dbReference>
<organism evidence="15">
    <name type="scientific">Phanerodontia chrysosporium</name>
    <name type="common">White-rot fungus</name>
    <name type="synonym">Sporotrichum pruinosum</name>
    <dbReference type="NCBI Taxonomy" id="2822231"/>
    <lineage>
        <taxon>Eukaryota</taxon>
        <taxon>Fungi</taxon>
        <taxon>Dikarya</taxon>
        <taxon>Basidiomycota</taxon>
        <taxon>Agaricomycotina</taxon>
        <taxon>Agaricomycetes</taxon>
        <taxon>Polyporales</taxon>
        <taxon>Phanerochaetaceae</taxon>
        <taxon>Phanerodontia</taxon>
    </lineage>
</organism>
<dbReference type="InterPro" id="IPR002401">
    <property type="entry name" value="Cyt_P450_E_grp-I"/>
</dbReference>
<evidence type="ECO:0000256" key="5">
    <source>
        <dbReference type="ARBA" id="ARBA00022617"/>
    </source>
</evidence>
<dbReference type="InterPro" id="IPR036396">
    <property type="entry name" value="Cyt_P450_sf"/>
</dbReference>
<evidence type="ECO:0000256" key="4">
    <source>
        <dbReference type="ARBA" id="ARBA00010617"/>
    </source>
</evidence>
<reference evidence="15" key="1">
    <citation type="submission" date="2010-10" db="EMBL/GenBank/DDBJ databases">
        <title>Phanerochaete chrysosporium cytochrome P450.</title>
        <authorList>
            <person name="Hirosue S."/>
            <person name="Hiratsuka N."/>
            <person name="Ichinose H."/>
            <person name="Wariishi H."/>
        </authorList>
    </citation>
    <scope>NUCLEOTIDE SEQUENCE</scope>
    <source>
        <strain evidence="15">ATCC 34541</strain>
    </source>
</reference>
<dbReference type="VEuPathDB" id="FungiDB:AGR57_1127"/>
<dbReference type="InterPro" id="IPR001128">
    <property type="entry name" value="Cyt_P450"/>
</dbReference>
<keyword evidence="12" id="KW-0472">Membrane</keyword>
<dbReference type="GO" id="GO:0020037">
    <property type="term" value="F:heme binding"/>
    <property type="evidence" value="ECO:0007669"/>
    <property type="project" value="InterPro"/>
</dbReference>
<dbReference type="PROSITE" id="PS00086">
    <property type="entry name" value="CYTOCHROME_P450"/>
    <property type="match status" value="1"/>
</dbReference>
<dbReference type="Pfam" id="PF00067">
    <property type="entry name" value="p450"/>
    <property type="match status" value="1"/>
</dbReference>
<proteinExistence type="evidence at transcript level"/>
<sequence length="510" mass="57822">MALLVYFCAGLMPVLLLVLGLRKRPRYPPGPRGVPIFGNIFDVPMKYAWLEYVKYGQHYESDIVHFQVLGQHIVVLNSLQAVGDLLDKQSSIYSDRVPSVMLNELTGWSRSWVQMEYGDQWRMHRRLMHQYFRSTMIPQYHSKQTKAVRRLIQSLLEQPEHFMEHVHFLSGSLILDVVFSFDVRPGDAILALAERAVDTTKAIIAAGVWLVDVVPILKYIPSWFPGAGFKRIAAKWKTDVNKMFDVPYAKFKDSMREGSATPCFASALLSGAEDDNGGVIDNQDEVFISLTGTAYVAGSDTLSDALSTFLLAMIAFPEKQRAAHEALDCVLERKRLPGVEDRDALPHITALAYEVLRWHPVVPLSIPHRTTADSYYKGYYIPAGSTIFPNSWAILHDEALYPEPHLFRPERFLDEDGSLHAHARYPIEAFGYGRRICPGRHFAHDALWLAIAHILAVFKIERALDEDGNEIEPKLDFMPHFLSMPKPFKCRFTPRFPDAANLALSASSDY</sequence>
<evidence type="ECO:0000313" key="15">
    <source>
        <dbReference type="EMBL" id="BAL05169.1"/>
    </source>
</evidence>
<evidence type="ECO:0000256" key="1">
    <source>
        <dbReference type="ARBA" id="ARBA00001971"/>
    </source>
</evidence>
<comment type="similarity">
    <text evidence="4 14">Belongs to the cytochrome P450 family.</text>
</comment>
<dbReference type="GO" id="GO:0016020">
    <property type="term" value="C:membrane"/>
    <property type="evidence" value="ECO:0007669"/>
    <property type="project" value="UniProtKB-SubCell"/>
</dbReference>
<evidence type="ECO:0000256" key="14">
    <source>
        <dbReference type="RuleBase" id="RU000461"/>
    </source>
</evidence>
<dbReference type="AlphaFoldDB" id="G5EJV7"/>
<evidence type="ECO:0000256" key="13">
    <source>
        <dbReference type="PIRSR" id="PIRSR602401-1"/>
    </source>
</evidence>
<evidence type="ECO:0000256" key="3">
    <source>
        <dbReference type="ARBA" id="ARBA00005179"/>
    </source>
</evidence>
<keyword evidence="10 13" id="KW-0408">Iron</keyword>
<dbReference type="PANTHER" id="PTHR46300">
    <property type="entry name" value="P450, PUTATIVE (EUROFUNG)-RELATED-RELATED"/>
    <property type="match status" value="1"/>
</dbReference>
<name>G5EJV7_PHACH</name>
<feature type="binding site" description="axial binding residue" evidence="13">
    <location>
        <position position="437"/>
    </location>
    <ligand>
        <name>heme</name>
        <dbReference type="ChEBI" id="CHEBI:30413"/>
    </ligand>
    <ligandPart>
        <name>Fe</name>
        <dbReference type="ChEBI" id="CHEBI:18248"/>
    </ligandPart>
</feature>
<dbReference type="GO" id="GO:0005506">
    <property type="term" value="F:iron ion binding"/>
    <property type="evidence" value="ECO:0007669"/>
    <property type="project" value="InterPro"/>
</dbReference>
<evidence type="ECO:0000256" key="2">
    <source>
        <dbReference type="ARBA" id="ARBA00004167"/>
    </source>
</evidence>
<keyword evidence="6" id="KW-0812">Transmembrane</keyword>
<dbReference type="SUPFAM" id="SSF48264">
    <property type="entry name" value="Cytochrome P450"/>
    <property type="match status" value="1"/>
</dbReference>
<protein>
    <submittedName>
        <fullName evidence="15">Cytochrome P450</fullName>
    </submittedName>
</protein>
<keyword evidence="8" id="KW-1133">Transmembrane helix</keyword>
<dbReference type="PRINTS" id="PR00385">
    <property type="entry name" value="P450"/>
</dbReference>
<keyword evidence="9 14" id="KW-0560">Oxidoreductase</keyword>
<comment type="cofactor">
    <cofactor evidence="1 13">
        <name>heme</name>
        <dbReference type="ChEBI" id="CHEBI:30413"/>
    </cofactor>
</comment>
<evidence type="ECO:0000256" key="8">
    <source>
        <dbReference type="ARBA" id="ARBA00022989"/>
    </source>
</evidence>
<dbReference type="GO" id="GO:0004497">
    <property type="term" value="F:monooxygenase activity"/>
    <property type="evidence" value="ECO:0007669"/>
    <property type="project" value="UniProtKB-KW"/>
</dbReference>
<evidence type="ECO:0000256" key="9">
    <source>
        <dbReference type="ARBA" id="ARBA00023002"/>
    </source>
</evidence>